<evidence type="ECO:0000256" key="5">
    <source>
        <dbReference type="ARBA" id="ARBA00023163"/>
    </source>
</evidence>
<dbReference type="EMBL" id="KV878130">
    <property type="protein sequence ID" value="OJJ03164.1"/>
    <property type="molecule type" value="Genomic_DNA"/>
</dbReference>
<dbReference type="GO" id="GO:0008270">
    <property type="term" value="F:zinc ion binding"/>
    <property type="evidence" value="ECO:0007669"/>
    <property type="project" value="InterPro"/>
</dbReference>
<evidence type="ECO:0000256" key="4">
    <source>
        <dbReference type="ARBA" id="ARBA00023125"/>
    </source>
</evidence>
<evidence type="ECO:0000259" key="7">
    <source>
        <dbReference type="PROSITE" id="PS50048"/>
    </source>
</evidence>
<gene>
    <name evidence="8" type="ORF">ASPVEDRAFT_84619</name>
</gene>
<feature type="domain" description="Zn(2)-C6 fungal-type" evidence="7">
    <location>
        <begin position="21"/>
        <end position="49"/>
    </location>
</feature>
<dbReference type="RefSeq" id="XP_040668926.1">
    <property type="nucleotide sequence ID" value="XM_040817573.1"/>
</dbReference>
<keyword evidence="9" id="KW-1185">Reference proteome</keyword>
<dbReference type="Pfam" id="PF00172">
    <property type="entry name" value="Zn_clus"/>
    <property type="match status" value="1"/>
</dbReference>
<keyword evidence="5" id="KW-0804">Transcription</keyword>
<dbReference type="GeneID" id="63733084"/>
<name>A0A1L9PNQ9_ASPVE</name>
<dbReference type="AlphaFoldDB" id="A0A1L9PNQ9"/>
<dbReference type="InterPro" id="IPR021858">
    <property type="entry name" value="Fun_TF"/>
</dbReference>
<evidence type="ECO:0000256" key="3">
    <source>
        <dbReference type="ARBA" id="ARBA00023015"/>
    </source>
</evidence>
<organism evidence="8 9">
    <name type="scientific">Aspergillus versicolor CBS 583.65</name>
    <dbReference type="NCBI Taxonomy" id="1036611"/>
    <lineage>
        <taxon>Eukaryota</taxon>
        <taxon>Fungi</taxon>
        <taxon>Dikarya</taxon>
        <taxon>Ascomycota</taxon>
        <taxon>Pezizomycotina</taxon>
        <taxon>Eurotiomycetes</taxon>
        <taxon>Eurotiomycetidae</taxon>
        <taxon>Eurotiales</taxon>
        <taxon>Aspergillaceae</taxon>
        <taxon>Aspergillus</taxon>
        <taxon>Aspergillus subgen. Nidulantes</taxon>
    </lineage>
</organism>
<dbReference type="Proteomes" id="UP000184073">
    <property type="component" value="Unassembled WGS sequence"/>
</dbReference>
<keyword evidence="1" id="KW-0479">Metal-binding</keyword>
<evidence type="ECO:0000256" key="2">
    <source>
        <dbReference type="ARBA" id="ARBA00022833"/>
    </source>
</evidence>
<dbReference type="GO" id="GO:0003677">
    <property type="term" value="F:DNA binding"/>
    <property type="evidence" value="ECO:0007669"/>
    <property type="project" value="UniProtKB-KW"/>
</dbReference>
<reference evidence="9" key="1">
    <citation type="journal article" date="2017" name="Genome Biol.">
        <title>Comparative genomics reveals high biological diversity and specific adaptations in the industrially and medically important fungal genus Aspergillus.</title>
        <authorList>
            <person name="de Vries R.P."/>
            <person name="Riley R."/>
            <person name="Wiebenga A."/>
            <person name="Aguilar-Osorio G."/>
            <person name="Amillis S."/>
            <person name="Uchima C.A."/>
            <person name="Anderluh G."/>
            <person name="Asadollahi M."/>
            <person name="Askin M."/>
            <person name="Barry K."/>
            <person name="Battaglia E."/>
            <person name="Bayram O."/>
            <person name="Benocci T."/>
            <person name="Braus-Stromeyer S.A."/>
            <person name="Caldana C."/>
            <person name="Canovas D."/>
            <person name="Cerqueira G.C."/>
            <person name="Chen F."/>
            <person name="Chen W."/>
            <person name="Choi C."/>
            <person name="Clum A."/>
            <person name="Dos Santos R.A."/>
            <person name="Damasio A.R."/>
            <person name="Diallinas G."/>
            <person name="Emri T."/>
            <person name="Fekete E."/>
            <person name="Flipphi M."/>
            <person name="Freyberg S."/>
            <person name="Gallo A."/>
            <person name="Gournas C."/>
            <person name="Habgood R."/>
            <person name="Hainaut M."/>
            <person name="Harispe M.L."/>
            <person name="Henrissat B."/>
            <person name="Hilden K.S."/>
            <person name="Hope R."/>
            <person name="Hossain A."/>
            <person name="Karabika E."/>
            <person name="Karaffa L."/>
            <person name="Karanyi Z."/>
            <person name="Krasevec N."/>
            <person name="Kuo A."/>
            <person name="Kusch H."/>
            <person name="LaButti K."/>
            <person name="Lagendijk E.L."/>
            <person name="Lapidus A."/>
            <person name="Levasseur A."/>
            <person name="Lindquist E."/>
            <person name="Lipzen A."/>
            <person name="Logrieco A.F."/>
            <person name="MacCabe A."/>
            <person name="Maekelae M.R."/>
            <person name="Malavazi I."/>
            <person name="Melin P."/>
            <person name="Meyer V."/>
            <person name="Mielnichuk N."/>
            <person name="Miskei M."/>
            <person name="Molnar A.P."/>
            <person name="Mule G."/>
            <person name="Ngan C.Y."/>
            <person name="Orejas M."/>
            <person name="Orosz E."/>
            <person name="Ouedraogo J.P."/>
            <person name="Overkamp K.M."/>
            <person name="Park H.-S."/>
            <person name="Perrone G."/>
            <person name="Piumi F."/>
            <person name="Punt P.J."/>
            <person name="Ram A.F."/>
            <person name="Ramon A."/>
            <person name="Rauscher S."/>
            <person name="Record E."/>
            <person name="Riano-Pachon D.M."/>
            <person name="Robert V."/>
            <person name="Roehrig J."/>
            <person name="Ruller R."/>
            <person name="Salamov A."/>
            <person name="Salih N.S."/>
            <person name="Samson R.A."/>
            <person name="Sandor E."/>
            <person name="Sanguinetti M."/>
            <person name="Schuetze T."/>
            <person name="Sepcic K."/>
            <person name="Shelest E."/>
            <person name="Sherlock G."/>
            <person name="Sophianopoulou V."/>
            <person name="Squina F.M."/>
            <person name="Sun H."/>
            <person name="Susca A."/>
            <person name="Todd R.B."/>
            <person name="Tsang A."/>
            <person name="Unkles S.E."/>
            <person name="van de Wiele N."/>
            <person name="van Rossen-Uffink D."/>
            <person name="Oliveira J.V."/>
            <person name="Vesth T.C."/>
            <person name="Visser J."/>
            <person name="Yu J.-H."/>
            <person name="Zhou M."/>
            <person name="Andersen M.R."/>
            <person name="Archer D.B."/>
            <person name="Baker S.E."/>
            <person name="Benoit I."/>
            <person name="Brakhage A.A."/>
            <person name="Braus G.H."/>
            <person name="Fischer R."/>
            <person name="Frisvad J.C."/>
            <person name="Goldman G.H."/>
            <person name="Houbraken J."/>
            <person name="Oakley B."/>
            <person name="Pocsi I."/>
            <person name="Scazzocchio C."/>
            <person name="Seiboth B."/>
            <person name="vanKuyk P.A."/>
            <person name="Wortman J."/>
            <person name="Dyer P.S."/>
            <person name="Grigoriev I.V."/>
        </authorList>
    </citation>
    <scope>NUCLEOTIDE SEQUENCE [LARGE SCALE GENOMIC DNA]</scope>
    <source>
        <strain evidence="9">CBS 583.65</strain>
    </source>
</reference>
<dbReference type="VEuPathDB" id="FungiDB:ASPVEDRAFT_84619"/>
<dbReference type="PROSITE" id="PS50048">
    <property type="entry name" value="ZN2_CY6_FUNGAL_2"/>
    <property type="match status" value="1"/>
</dbReference>
<dbReference type="Pfam" id="PF11951">
    <property type="entry name" value="Fungal_trans_2"/>
    <property type="match status" value="1"/>
</dbReference>
<dbReference type="GO" id="GO:0000981">
    <property type="term" value="F:DNA-binding transcription factor activity, RNA polymerase II-specific"/>
    <property type="evidence" value="ECO:0007669"/>
    <property type="project" value="InterPro"/>
</dbReference>
<evidence type="ECO:0000256" key="6">
    <source>
        <dbReference type="ARBA" id="ARBA00023242"/>
    </source>
</evidence>
<protein>
    <recommendedName>
        <fullName evidence="7">Zn(2)-C6 fungal-type domain-containing protein</fullName>
    </recommendedName>
</protein>
<keyword evidence="6" id="KW-0539">Nucleus</keyword>
<sequence>MEKPARLKKTRHIRLPKSKTGCRTCRTRHLKCDETPGACRRCTSAGFKCDGYDLERLSHKRNLNPCSTMALTEYQFRALLPDKTAEERRFFNYFHSFTIPMMNGWFDHRLWNSLVLQKCQSEPAICHAVVALSALQEVSEVAGVTILPEDMGNRTHRFALYQYNRSIENLRARMCSNDPQVRSTVLLCCLLFIAFELMRGRLDEAITHLHNGLHILGTKKLDYHRLYQKHPAAEQDIERSLAAAMVHLDLQGAHFGFSEIHEALDIPTLEKGYASAGPGPERFHSIQDGCFMRDRALLHFCLWTAFCDSLSAAEIEAEHDVLIREQKKQLLQLANFESALDQLEQRLYAEGPVADKDRRSLEVLRMHQKGLFLITEISLIKSDEVIRDLYADRFSEVVDMAAKITAGVQSTAREAGPRPTLLMDTTVIGPLYYFIERCRNPVIAKRAIEILESWPHREGMWDSTLAAGMARSSVQL</sequence>
<dbReference type="SUPFAM" id="SSF57701">
    <property type="entry name" value="Zn2/Cys6 DNA-binding domain"/>
    <property type="match status" value="1"/>
</dbReference>
<dbReference type="InterPro" id="IPR001138">
    <property type="entry name" value="Zn2Cys6_DnaBD"/>
</dbReference>
<dbReference type="PANTHER" id="PTHR36206">
    <property type="entry name" value="ASPERCRYPTIN BIOSYNTHESIS CLUSTER-SPECIFIC TRANSCRIPTION REGULATOR ATNN-RELATED"/>
    <property type="match status" value="1"/>
</dbReference>
<accession>A0A1L9PNQ9</accession>
<dbReference type="STRING" id="1036611.A0A1L9PNQ9"/>
<dbReference type="InterPro" id="IPR036864">
    <property type="entry name" value="Zn2-C6_fun-type_DNA-bd_sf"/>
</dbReference>
<keyword evidence="3" id="KW-0805">Transcription regulation</keyword>
<keyword evidence="2" id="KW-0862">Zinc</keyword>
<keyword evidence="4" id="KW-0238">DNA-binding</keyword>
<dbReference type="SMART" id="SM00066">
    <property type="entry name" value="GAL4"/>
    <property type="match status" value="1"/>
</dbReference>
<dbReference type="PROSITE" id="PS00463">
    <property type="entry name" value="ZN2_CY6_FUNGAL_1"/>
    <property type="match status" value="1"/>
</dbReference>
<dbReference type="Gene3D" id="4.10.240.10">
    <property type="entry name" value="Zn(2)-C6 fungal-type DNA-binding domain"/>
    <property type="match status" value="1"/>
</dbReference>
<dbReference type="InterPro" id="IPR052360">
    <property type="entry name" value="Transcr_Regulatory_Proteins"/>
</dbReference>
<evidence type="ECO:0000313" key="8">
    <source>
        <dbReference type="EMBL" id="OJJ03164.1"/>
    </source>
</evidence>
<dbReference type="OrthoDB" id="3172332at2759"/>
<evidence type="ECO:0000313" key="9">
    <source>
        <dbReference type="Proteomes" id="UP000184073"/>
    </source>
</evidence>
<evidence type="ECO:0000256" key="1">
    <source>
        <dbReference type="ARBA" id="ARBA00022723"/>
    </source>
</evidence>
<proteinExistence type="predicted"/>
<dbReference type="PANTHER" id="PTHR36206:SF16">
    <property type="entry name" value="TRANSCRIPTION FACTOR DOMAIN-CONTAINING PROTEIN-RELATED"/>
    <property type="match status" value="1"/>
</dbReference>
<dbReference type="CDD" id="cd00067">
    <property type="entry name" value="GAL4"/>
    <property type="match status" value="1"/>
</dbReference>